<name>A0A9X3U0F4_9PROT</name>
<evidence type="ECO:0000256" key="6">
    <source>
        <dbReference type="ARBA" id="ARBA00022989"/>
    </source>
</evidence>
<dbReference type="InterPro" id="IPR002528">
    <property type="entry name" value="MATE_fam"/>
</dbReference>
<reference evidence="11" key="1">
    <citation type="submission" date="2022-08" db="EMBL/GenBank/DDBJ databases">
        <authorList>
            <person name="Vandamme P."/>
            <person name="Hettiarachchi A."/>
            <person name="Peeters C."/>
            <person name="Cnockaert M."/>
            <person name="Carlier A."/>
        </authorList>
    </citation>
    <scope>NUCLEOTIDE SEQUENCE</scope>
    <source>
        <strain evidence="11">LMG 31809</strain>
    </source>
</reference>
<comment type="subcellular location">
    <subcellularLocation>
        <location evidence="1">Cell inner membrane</location>
        <topology evidence="1">Multi-pass membrane protein</topology>
    </subcellularLocation>
</comment>
<feature type="transmembrane region" description="Helical" evidence="10">
    <location>
        <begin position="418"/>
        <end position="439"/>
    </location>
</feature>
<dbReference type="EMBL" id="JANWOI010000005">
    <property type="protein sequence ID" value="MDA5195103.1"/>
    <property type="molecule type" value="Genomic_DNA"/>
</dbReference>
<accession>A0A9X3U0F4</accession>
<dbReference type="PIRSF" id="PIRSF006603">
    <property type="entry name" value="DinF"/>
    <property type="match status" value="1"/>
</dbReference>
<evidence type="ECO:0000256" key="9">
    <source>
        <dbReference type="ARBA" id="ARBA00031636"/>
    </source>
</evidence>
<evidence type="ECO:0000313" key="11">
    <source>
        <dbReference type="EMBL" id="MDA5195103.1"/>
    </source>
</evidence>
<keyword evidence="2" id="KW-0813">Transport</keyword>
<dbReference type="InterPro" id="IPR050222">
    <property type="entry name" value="MATE_MdtK"/>
</dbReference>
<evidence type="ECO:0000256" key="3">
    <source>
        <dbReference type="ARBA" id="ARBA00022449"/>
    </source>
</evidence>
<evidence type="ECO:0000256" key="1">
    <source>
        <dbReference type="ARBA" id="ARBA00004429"/>
    </source>
</evidence>
<evidence type="ECO:0000256" key="5">
    <source>
        <dbReference type="ARBA" id="ARBA00022692"/>
    </source>
</evidence>
<dbReference type="Pfam" id="PF01554">
    <property type="entry name" value="MatE"/>
    <property type="match status" value="2"/>
</dbReference>
<feature type="transmembrane region" description="Helical" evidence="10">
    <location>
        <begin position="357"/>
        <end position="376"/>
    </location>
</feature>
<dbReference type="InterPro" id="IPR048279">
    <property type="entry name" value="MdtK-like"/>
</dbReference>
<feature type="transmembrane region" description="Helical" evidence="10">
    <location>
        <begin position="315"/>
        <end position="337"/>
    </location>
</feature>
<keyword evidence="5 10" id="KW-0812">Transmembrane</keyword>
<proteinExistence type="predicted"/>
<evidence type="ECO:0000256" key="2">
    <source>
        <dbReference type="ARBA" id="ARBA00022448"/>
    </source>
</evidence>
<comment type="caution">
    <text evidence="11">The sequence shown here is derived from an EMBL/GenBank/DDBJ whole genome shotgun (WGS) entry which is preliminary data.</text>
</comment>
<keyword evidence="3" id="KW-0050">Antiport</keyword>
<organism evidence="11 12">
    <name type="scientific">Govanella unica</name>
    <dbReference type="NCBI Taxonomy" id="2975056"/>
    <lineage>
        <taxon>Bacteria</taxon>
        <taxon>Pseudomonadati</taxon>
        <taxon>Pseudomonadota</taxon>
        <taxon>Alphaproteobacteria</taxon>
        <taxon>Emcibacterales</taxon>
        <taxon>Govanellaceae</taxon>
        <taxon>Govanella</taxon>
    </lineage>
</organism>
<keyword evidence="7" id="KW-0406">Ion transport</keyword>
<evidence type="ECO:0000256" key="7">
    <source>
        <dbReference type="ARBA" id="ARBA00023065"/>
    </source>
</evidence>
<dbReference type="Proteomes" id="UP001141619">
    <property type="component" value="Unassembled WGS sequence"/>
</dbReference>
<feature type="transmembrane region" description="Helical" evidence="10">
    <location>
        <begin position="129"/>
        <end position="150"/>
    </location>
</feature>
<dbReference type="GO" id="GO:0006811">
    <property type="term" value="P:monoatomic ion transport"/>
    <property type="evidence" value="ECO:0007669"/>
    <property type="project" value="UniProtKB-KW"/>
</dbReference>
<keyword evidence="4" id="KW-1003">Cell membrane</keyword>
<feature type="transmembrane region" description="Helical" evidence="10">
    <location>
        <begin position="281"/>
        <end position="303"/>
    </location>
</feature>
<sequence length="454" mass="47485">MTFFDHAKRTLSLALPMMLAQGLSLAAYIIDTVMVGQAGGEELAFLSTGRAVVLVVIMVGIGLLNGVIVLTARADGAGDPMLCGRLWKSGLIYAGLLGACAVLAISFGGGPALAAVGLAPDLVVGGGRYLAYMGFAIPGTYFFVCSNFFLQGLSRPKPGMVAMLLATPLNIGLNLIMIYGYWGFPAMGAAGAALATAISQWSAALGLFLYIRGMKDRSRFGIGSGTLSLRALWHDGARVRYFGFPLGVASGLEFLGSTANIMFAGLIGAVTLSGLEVVYNMHLLAFIVCFSIASATSVRVGNAVGAQRLGDIPRIVPTGVSLAFLSMLPFALAYALLPGPFFSLFTPDLKIHAMARLMLPFILVALFFDAMQFVLLHSLRAAGDQWTASILQVTAFLLVMVPAAWILAFPAGFGGPGIAASFAIGSSTAAVLLGGRFALLARRNAFRQSTDIKT</sequence>
<feature type="transmembrane region" description="Helical" evidence="10">
    <location>
        <begin position="50"/>
        <end position="70"/>
    </location>
</feature>
<feature type="transmembrane region" description="Helical" evidence="10">
    <location>
        <begin position="388"/>
        <end position="412"/>
    </location>
</feature>
<dbReference type="PANTHER" id="PTHR43298:SF2">
    <property type="entry name" value="FMN_FAD EXPORTER YEEO-RELATED"/>
    <property type="match status" value="1"/>
</dbReference>
<reference evidence="11" key="2">
    <citation type="journal article" date="2023" name="Syst. Appl. Microbiol.">
        <title>Govania unica gen. nov., sp. nov., a rare biosphere bacterium that represents a novel family in the class Alphaproteobacteria.</title>
        <authorList>
            <person name="Vandamme P."/>
            <person name="Peeters C."/>
            <person name="Hettiarachchi A."/>
            <person name="Cnockaert M."/>
            <person name="Carlier A."/>
        </authorList>
    </citation>
    <scope>NUCLEOTIDE SEQUENCE</scope>
    <source>
        <strain evidence="11">LMG 31809</strain>
    </source>
</reference>
<feature type="transmembrane region" description="Helical" evidence="10">
    <location>
        <begin position="162"/>
        <end position="182"/>
    </location>
</feature>
<dbReference type="PANTHER" id="PTHR43298">
    <property type="entry name" value="MULTIDRUG RESISTANCE PROTEIN NORM-RELATED"/>
    <property type="match status" value="1"/>
</dbReference>
<keyword evidence="6 10" id="KW-1133">Transmembrane helix</keyword>
<dbReference type="GO" id="GO:0042910">
    <property type="term" value="F:xenobiotic transmembrane transporter activity"/>
    <property type="evidence" value="ECO:0007669"/>
    <property type="project" value="InterPro"/>
</dbReference>
<feature type="transmembrane region" description="Helical" evidence="10">
    <location>
        <begin position="91"/>
        <end position="109"/>
    </location>
</feature>
<keyword evidence="12" id="KW-1185">Reference proteome</keyword>
<dbReference type="RefSeq" id="WP_274944816.1">
    <property type="nucleotide sequence ID" value="NZ_JANWOI010000005.1"/>
</dbReference>
<evidence type="ECO:0000256" key="10">
    <source>
        <dbReference type="SAM" id="Phobius"/>
    </source>
</evidence>
<evidence type="ECO:0000256" key="4">
    <source>
        <dbReference type="ARBA" id="ARBA00022475"/>
    </source>
</evidence>
<protein>
    <recommendedName>
        <fullName evidence="9">Multidrug-efflux transporter</fullName>
    </recommendedName>
</protein>
<feature type="transmembrane region" description="Helical" evidence="10">
    <location>
        <begin position="188"/>
        <end position="211"/>
    </location>
</feature>
<gene>
    <name evidence="11" type="ORF">NYP16_14210</name>
</gene>
<dbReference type="AlphaFoldDB" id="A0A9X3U0F4"/>
<keyword evidence="8 10" id="KW-0472">Membrane</keyword>
<evidence type="ECO:0000313" key="12">
    <source>
        <dbReference type="Proteomes" id="UP001141619"/>
    </source>
</evidence>
<dbReference type="GO" id="GO:0005886">
    <property type="term" value="C:plasma membrane"/>
    <property type="evidence" value="ECO:0007669"/>
    <property type="project" value="UniProtKB-SubCell"/>
</dbReference>
<evidence type="ECO:0000256" key="8">
    <source>
        <dbReference type="ARBA" id="ARBA00023136"/>
    </source>
</evidence>
<dbReference type="NCBIfam" id="TIGR00797">
    <property type="entry name" value="matE"/>
    <property type="match status" value="1"/>
</dbReference>
<dbReference type="GO" id="GO:0015297">
    <property type="term" value="F:antiporter activity"/>
    <property type="evidence" value="ECO:0007669"/>
    <property type="project" value="UniProtKB-KW"/>
</dbReference>